<dbReference type="SUPFAM" id="SSF48425">
    <property type="entry name" value="Sec7 domain"/>
    <property type="match status" value="2"/>
</dbReference>
<feature type="compositionally biased region" description="Low complexity" evidence="1">
    <location>
        <begin position="394"/>
        <end position="427"/>
    </location>
</feature>
<evidence type="ECO:0000313" key="4">
    <source>
        <dbReference type="Proteomes" id="UP000280685"/>
    </source>
</evidence>
<feature type="region of interest" description="Disordered" evidence="1">
    <location>
        <begin position="565"/>
        <end position="589"/>
    </location>
</feature>
<dbReference type="Gene3D" id="1.10.220.20">
    <property type="match status" value="2"/>
</dbReference>
<name>A0ABY6SH52_PODCO</name>
<dbReference type="InterPro" id="IPR056604">
    <property type="entry name" value="GBF1-like_TPR"/>
</dbReference>
<feature type="compositionally biased region" description="Polar residues" evidence="1">
    <location>
        <begin position="858"/>
        <end position="867"/>
    </location>
</feature>
<feature type="region of interest" description="Disordered" evidence="1">
    <location>
        <begin position="22"/>
        <end position="48"/>
    </location>
</feature>
<feature type="region of interest" description="Disordered" evidence="1">
    <location>
        <begin position="851"/>
        <end position="875"/>
    </location>
</feature>
<feature type="region of interest" description="Disordered" evidence="1">
    <location>
        <begin position="316"/>
        <end position="427"/>
    </location>
</feature>
<feature type="domain" description="SEC7" evidence="2">
    <location>
        <begin position="980"/>
        <end position="1169"/>
    </location>
</feature>
<dbReference type="SUPFAM" id="SSF48371">
    <property type="entry name" value="ARM repeat"/>
    <property type="match status" value="1"/>
</dbReference>
<reference evidence="3" key="1">
    <citation type="submission" date="2018-02" db="EMBL/GenBank/DDBJ databases">
        <authorList>
            <person name="Silar P."/>
        </authorList>
    </citation>
    <scope>NUCLEOTIDE SEQUENCE [LARGE SCALE GENOMIC DNA]</scope>
    <source>
        <strain evidence="3">T</strain>
    </source>
</reference>
<dbReference type="InterPro" id="IPR016024">
    <property type="entry name" value="ARM-type_fold"/>
</dbReference>
<dbReference type="CDD" id="cd00171">
    <property type="entry name" value="Sec7"/>
    <property type="match status" value="1"/>
</dbReference>
<dbReference type="InterPro" id="IPR000904">
    <property type="entry name" value="Sec7_dom"/>
</dbReference>
<protein>
    <recommendedName>
        <fullName evidence="2">SEC7 domain-containing protein</fullName>
    </recommendedName>
</protein>
<keyword evidence="4" id="KW-1185">Reference proteome</keyword>
<feature type="region of interest" description="Disordered" evidence="1">
    <location>
        <begin position="1906"/>
        <end position="1926"/>
    </location>
</feature>
<evidence type="ECO:0000259" key="2">
    <source>
        <dbReference type="PROSITE" id="PS50190"/>
    </source>
</evidence>
<evidence type="ECO:0000313" key="3">
    <source>
        <dbReference type="EMBL" id="VBB84025.1"/>
    </source>
</evidence>
<feature type="region of interest" description="Disordered" evidence="1">
    <location>
        <begin position="99"/>
        <end position="135"/>
    </location>
</feature>
<dbReference type="InterPro" id="IPR032691">
    <property type="entry name" value="Mon2/Sec7/BIG1-like_HUS"/>
</dbReference>
<gene>
    <name evidence="3" type="ORF">PODCO_602070</name>
</gene>
<dbReference type="InterPro" id="IPR035999">
    <property type="entry name" value="Sec7_dom_sf"/>
</dbReference>
<feature type="compositionally biased region" description="Polar residues" evidence="1">
    <location>
        <begin position="32"/>
        <end position="41"/>
    </location>
</feature>
<dbReference type="Pfam" id="PF12783">
    <property type="entry name" value="Sec7-like_HUS"/>
    <property type="match status" value="2"/>
</dbReference>
<dbReference type="Pfam" id="PF01369">
    <property type="entry name" value="Sec7"/>
    <property type="match status" value="1"/>
</dbReference>
<dbReference type="Pfam" id="PF23325">
    <property type="entry name" value="TPR_28"/>
    <property type="match status" value="1"/>
</dbReference>
<sequence>MGNDALPAPPNMDTVNINNNITAPSAPGTPLPRNSTTVTTTRGGGPIVSSRMQYRSRPVSVAVDPVSLVISECITITSAIQKHARSPHSSVSAILGGSPNLIQLVPPPSPSSRARSKSTAGQQQQQQDANELATNRWGLRGKKGKSLADNPLISGFGRLRQELAGVKDIHRFDSLVLLYPFLQIIQTKGTAAPVTVLALRAIQKFLAYGFVAPVSPRFALAMQSLSAAITHCQFDISDPAQEEVVLLMILHLMEDMLSGPGGDILSDESVCDMMGRGLTICSRPRFSEVLRRTAEASMVRMVQIIFEDLKHLEVEAEEDGEGGLEGKMGGDDGVKMETGGEGTGSEEAVGVLEKGEEGEVSVEGGDGVVEGEGGETTEKTALLETSAVDEPRLSSSSEKASSTEETAAAGEQGRPSTSSNTEISSESFDLRPYSLPSVRELFRVLVSFLDPHDRRHPDQMRVMALRIIHVALEVAGPSIARHPALAAIAEDQLCCYLFQLVRSDNMAVLQEALIVASTLLSTCRHVLKLQQELYLSYLVACLHPAVEIPREPGIDPSLYSGIPQSPKLVKPPQSQQGSGRSTPVPVKDRQKLGLEGGARKPDARQAMVENIGVLARMPTFMVDLFVNYDCDEDRADLCEDMIGLLSRNALPDSATWSTTSVPPLCLDALLRFIQYIAERLDQTPETEGYPDPEVLREKRRRKKLIIKGANKFNENPRGGLVYLQEKGIIADAKDPVCVAKFLSGTTRVMALRIIHVALEVAGPSIARHPALAAIAEDQLCCYLFQLVRSDNMAVLQEALIVASTLLSTCRHVLKLQQELYLSYLVACLHPAVEIPREPGIDPSLYSGIPQSPKLVKPPQSQQGSGRSTPVPVKDRQKLGLEGGARKPDARQAMVENIGVLARMPTFMVDLFVNYDCDEDRADLCEDMIGLLSRNALPDSATWSTTSVPPLCLDALLRFIQYIAERLDQTPETEGYPDPEVLREKRRRKKLIIKGANKFNENPRGGLVYLQEKGIIADAKDPVCVAKFLSGTTRVNKKQLGEFLTKRGNEAILDAFMDQFDFSGKRADEALRMMLGTFRLPGEAPLIERVVVSFSEKYFKSEPEGIADQDSVYVLSYAIIMLNTDQHNPTIKKEARMNEAAFARNLRGVNGGKDFPPEYIHDIFHAISTNEIILPSEHDNKHAFDYAWKELLLKSDSAGPLVLCDTNIYDADMFATTWNAIVSCLFFVFMSATDDTVYARVITGFDECARIATKYGNSEALDEIVYRLGYISTLCSEGGSNTTLNTEVQVGENSVMVSELAVKFGRDVRPQLATLVLFRVVTGSEPVIKKSWKHIIRIWLNLFVNSLIPPFFSTEADKLSLPPIPLQPPSQVIDRGAKQNETGFFSAFTSYISSYAADDPPEPSDEELESTLCTVDCVNQCHMGDVFANVSSLPSHNLEALVDSLLAQIPEDNGSTVITVKAENIPPSGTNGQKPRQTTAVYDPGLVYILEFCTVLALRDETTIEVLGKRVVEAIQEILRDVPRYHPVLIERATFYLFNLLQASYDFDYVRVPILLHTVSSFPKDTLIKTSGLVLRGLKLCIEKPCPLRNEMMTSPDFWVILQTLATNPDSAEAVFEILEKGVINSNPSAIMADNYEASLSLLNEYASMASVGAVAEQQNDRKVKGRKFIAKKLEKPSDNKVVERGVRALEGIYKLTSRIPGLMSQSHLESREAWSAYWLPVFQALTTQCTNPCREIRHLAFSSLQRTLLSPDLTSQEEHDEWTAIFGEVLFPLILRLLKPEVFSSDRDGMSETRVQAASLLSKVFLQYLVMLSEWEGLLGLWVRIIEIMDRLMNSGQGDSLEEAVPENLKNVLLIMASNGYLVPPSKNPEREELWNETWKRIDRFLPGLRADLALDVPEEVVSAARGEQQAVQPQGEEGKVEGAAA</sequence>
<feature type="compositionally biased region" description="Polar residues" evidence="1">
    <location>
        <begin position="572"/>
        <end position="581"/>
    </location>
</feature>
<dbReference type="InterPro" id="IPR023394">
    <property type="entry name" value="Sec7_C_sf"/>
</dbReference>
<accession>A0ABY6SH52</accession>
<proteinExistence type="predicted"/>
<organism evidence="3 4">
    <name type="scientific">Podospora comata</name>
    <dbReference type="NCBI Taxonomy" id="48703"/>
    <lineage>
        <taxon>Eukaryota</taxon>
        <taxon>Fungi</taxon>
        <taxon>Dikarya</taxon>
        <taxon>Ascomycota</taxon>
        <taxon>Pezizomycotina</taxon>
        <taxon>Sordariomycetes</taxon>
        <taxon>Sordariomycetidae</taxon>
        <taxon>Sordariales</taxon>
        <taxon>Podosporaceae</taxon>
        <taxon>Podospora</taxon>
    </lineage>
</organism>
<dbReference type="EMBL" id="LR026969">
    <property type="protein sequence ID" value="VBB84025.1"/>
    <property type="molecule type" value="Genomic_DNA"/>
</dbReference>
<evidence type="ECO:0000256" key="1">
    <source>
        <dbReference type="SAM" id="MobiDB-lite"/>
    </source>
</evidence>
<dbReference type="PROSITE" id="PS50190">
    <property type="entry name" value="SEC7"/>
    <property type="match status" value="1"/>
</dbReference>
<dbReference type="Proteomes" id="UP000280685">
    <property type="component" value="Chromosome 6"/>
</dbReference>
<feature type="compositionally biased region" description="Basic and acidic residues" evidence="1">
    <location>
        <begin position="1917"/>
        <end position="1926"/>
    </location>
</feature>
<dbReference type="PANTHER" id="PTHR10663">
    <property type="entry name" value="GUANYL-NUCLEOTIDE EXCHANGE FACTOR"/>
    <property type="match status" value="1"/>
</dbReference>
<dbReference type="PANTHER" id="PTHR10663:SF388">
    <property type="entry name" value="GOLGI-SPECIFIC BREFELDIN A-RESISTANCE GUANINE NUCLEOTIDE EXCHANGE FACTOR 1"/>
    <property type="match status" value="1"/>
</dbReference>
<dbReference type="Gene3D" id="1.10.1000.11">
    <property type="entry name" value="Arf Nucleotide-binding Site Opener,domain 2"/>
    <property type="match status" value="1"/>
</dbReference>
<dbReference type="SMART" id="SM00222">
    <property type="entry name" value="Sec7"/>
    <property type="match status" value="1"/>
</dbReference>